<dbReference type="InterPro" id="IPR008271">
    <property type="entry name" value="Ser/Thr_kinase_AS"/>
</dbReference>
<dbReference type="InterPro" id="IPR000719">
    <property type="entry name" value="Prot_kinase_dom"/>
</dbReference>
<feature type="domain" description="Protein kinase" evidence="8">
    <location>
        <begin position="37"/>
        <end position="335"/>
    </location>
</feature>
<dbReference type="InterPro" id="IPR011009">
    <property type="entry name" value="Kinase-like_dom_sf"/>
</dbReference>
<accession>A0A8A4TII6</accession>
<evidence type="ECO:0000256" key="4">
    <source>
        <dbReference type="ARBA" id="ARBA00022840"/>
    </source>
</evidence>
<dbReference type="InterPro" id="IPR011990">
    <property type="entry name" value="TPR-like_helical_dom_sf"/>
</dbReference>
<organism evidence="9 10">
    <name type="scientific">Sulfidibacter corallicola</name>
    <dbReference type="NCBI Taxonomy" id="2818388"/>
    <lineage>
        <taxon>Bacteria</taxon>
        <taxon>Pseudomonadati</taxon>
        <taxon>Acidobacteriota</taxon>
        <taxon>Holophagae</taxon>
        <taxon>Acanthopleuribacterales</taxon>
        <taxon>Acanthopleuribacteraceae</taxon>
        <taxon>Sulfidibacter</taxon>
    </lineage>
</organism>
<dbReference type="Proteomes" id="UP000663929">
    <property type="component" value="Chromosome"/>
</dbReference>
<feature type="region of interest" description="Disordered" evidence="6">
    <location>
        <begin position="1"/>
        <end position="30"/>
    </location>
</feature>
<gene>
    <name evidence="9" type="ORF">J3U87_25540</name>
</gene>
<dbReference type="GO" id="GO:0005524">
    <property type="term" value="F:ATP binding"/>
    <property type="evidence" value="ECO:0007669"/>
    <property type="project" value="UniProtKB-KW"/>
</dbReference>
<feature type="compositionally biased region" description="Basic and acidic residues" evidence="6">
    <location>
        <begin position="1"/>
        <end position="15"/>
    </location>
</feature>
<protein>
    <submittedName>
        <fullName evidence="9">Serine/threonine protein kinase</fullName>
    </submittedName>
</protein>
<name>A0A8A4TII6_SULCO</name>
<sequence length="585" mass="66346">MDTEARGKCPPDRNQTELGAASEQNRTPSQPEVIGDYRVLEEAGRGGMGVVYKAVHRDDECGQPVAVKVLKPGFDSEKVIRHFERERQILANLRHPYIVAWREGGQTRELQPYLVMEYIDGLPLTRFCARHRFSIPQRISLFLKVCEAVQVAHRNLIVHLDLKPGNILITPGGDPKLLDFGLAKLLQPGQESDTASQTHPAFHMLTPGYASPEWVAGERVSVASDVYSLGVVLFELLTGSIPFAGEFDNIQEWLRIVSRKAPPKPSAAWKQDRPSQSPHEVEDPVVQGANHRRHHGRLLQGDLDSIVLKALCREPGDRYASVLDLKQDLERHQKGYPVQARRRRFLYATGKFLTRHWRLASVAAAAIFLLAAGLVRIAHHKAQTLRAQGRSQQLTEFAMDLFALQDPFSPHRDQAEIDRFLDKAQKDIDRVFAGEPLDAAYIYHFLGVTFLQRGRMDQARRLLVNSLNLREKYLPEGLDPEEDPQIAEMRIQVGHWYRRSGDHATAISYYRKALPVLKSQRTANPEAFGDLLMNLTASHLAMERREVARAFLTQAESLFLQQDPLPLEKVERLEALRTQIERDPE</sequence>
<dbReference type="PROSITE" id="PS50011">
    <property type="entry name" value="PROTEIN_KINASE_DOM"/>
    <property type="match status" value="1"/>
</dbReference>
<evidence type="ECO:0000256" key="6">
    <source>
        <dbReference type="SAM" id="MobiDB-lite"/>
    </source>
</evidence>
<dbReference type="GO" id="GO:0004674">
    <property type="term" value="F:protein serine/threonine kinase activity"/>
    <property type="evidence" value="ECO:0007669"/>
    <property type="project" value="UniProtKB-KW"/>
</dbReference>
<feature type="repeat" description="TPR" evidence="5">
    <location>
        <begin position="487"/>
        <end position="520"/>
    </location>
</feature>
<dbReference type="InterPro" id="IPR019734">
    <property type="entry name" value="TPR_rpt"/>
</dbReference>
<keyword evidence="7" id="KW-0812">Transmembrane</keyword>
<feature type="transmembrane region" description="Helical" evidence="7">
    <location>
        <begin position="357"/>
        <end position="378"/>
    </location>
</feature>
<keyword evidence="7" id="KW-1133">Transmembrane helix</keyword>
<dbReference type="SMART" id="SM00028">
    <property type="entry name" value="TPR"/>
    <property type="match status" value="2"/>
</dbReference>
<dbReference type="AlphaFoldDB" id="A0A8A4TII6"/>
<dbReference type="PROSITE" id="PS00108">
    <property type="entry name" value="PROTEIN_KINASE_ST"/>
    <property type="match status" value="1"/>
</dbReference>
<dbReference type="SUPFAM" id="SSF48452">
    <property type="entry name" value="TPR-like"/>
    <property type="match status" value="1"/>
</dbReference>
<dbReference type="CDD" id="cd14014">
    <property type="entry name" value="STKc_PknB_like"/>
    <property type="match status" value="1"/>
</dbReference>
<dbReference type="Pfam" id="PF00069">
    <property type="entry name" value="Pkinase"/>
    <property type="match status" value="1"/>
</dbReference>
<dbReference type="PROSITE" id="PS50005">
    <property type="entry name" value="TPR"/>
    <property type="match status" value="1"/>
</dbReference>
<evidence type="ECO:0000259" key="8">
    <source>
        <dbReference type="PROSITE" id="PS50011"/>
    </source>
</evidence>
<dbReference type="Gene3D" id="1.25.40.10">
    <property type="entry name" value="Tetratricopeptide repeat domain"/>
    <property type="match status" value="1"/>
</dbReference>
<evidence type="ECO:0000313" key="9">
    <source>
        <dbReference type="EMBL" id="QTD48962.1"/>
    </source>
</evidence>
<evidence type="ECO:0000313" key="10">
    <source>
        <dbReference type="Proteomes" id="UP000663929"/>
    </source>
</evidence>
<keyword evidence="2" id="KW-0547">Nucleotide-binding</keyword>
<keyword evidence="4" id="KW-0067">ATP-binding</keyword>
<reference evidence="9" key="1">
    <citation type="submission" date="2021-03" db="EMBL/GenBank/DDBJ databases">
        <title>Acanthopleuribacteraceae sp. M133.</title>
        <authorList>
            <person name="Wang G."/>
        </authorList>
    </citation>
    <scope>NUCLEOTIDE SEQUENCE</scope>
    <source>
        <strain evidence="9">M133</strain>
    </source>
</reference>
<dbReference type="SUPFAM" id="SSF56112">
    <property type="entry name" value="Protein kinase-like (PK-like)"/>
    <property type="match status" value="1"/>
</dbReference>
<keyword evidence="7" id="KW-0472">Membrane</keyword>
<dbReference type="Gene3D" id="1.10.510.10">
    <property type="entry name" value="Transferase(Phosphotransferase) domain 1"/>
    <property type="match status" value="1"/>
</dbReference>
<dbReference type="PANTHER" id="PTHR43289:SF34">
    <property type="entry name" value="SERINE_THREONINE-PROTEIN KINASE YBDM-RELATED"/>
    <property type="match status" value="1"/>
</dbReference>
<dbReference type="EMBL" id="CP071793">
    <property type="protein sequence ID" value="QTD48962.1"/>
    <property type="molecule type" value="Genomic_DNA"/>
</dbReference>
<proteinExistence type="predicted"/>
<keyword evidence="1" id="KW-0808">Transferase</keyword>
<dbReference type="SMART" id="SM00220">
    <property type="entry name" value="S_TKc"/>
    <property type="match status" value="1"/>
</dbReference>
<evidence type="ECO:0000256" key="1">
    <source>
        <dbReference type="ARBA" id="ARBA00022679"/>
    </source>
</evidence>
<dbReference type="PANTHER" id="PTHR43289">
    <property type="entry name" value="MITOGEN-ACTIVATED PROTEIN KINASE KINASE KINASE 20-RELATED"/>
    <property type="match status" value="1"/>
</dbReference>
<keyword evidence="3 9" id="KW-0418">Kinase</keyword>
<dbReference type="Pfam" id="PF13424">
    <property type="entry name" value="TPR_12"/>
    <property type="match status" value="1"/>
</dbReference>
<dbReference type="KEGG" id="scor:J3U87_25540"/>
<keyword evidence="10" id="KW-1185">Reference proteome</keyword>
<evidence type="ECO:0000256" key="5">
    <source>
        <dbReference type="PROSITE-ProRule" id="PRU00339"/>
    </source>
</evidence>
<evidence type="ECO:0000256" key="7">
    <source>
        <dbReference type="SAM" id="Phobius"/>
    </source>
</evidence>
<evidence type="ECO:0000256" key="3">
    <source>
        <dbReference type="ARBA" id="ARBA00022777"/>
    </source>
</evidence>
<keyword evidence="5" id="KW-0802">TPR repeat</keyword>
<keyword evidence="9" id="KW-0723">Serine/threonine-protein kinase</keyword>
<evidence type="ECO:0000256" key="2">
    <source>
        <dbReference type="ARBA" id="ARBA00022741"/>
    </source>
</evidence>
<dbReference type="RefSeq" id="WP_237378611.1">
    <property type="nucleotide sequence ID" value="NZ_CP071793.1"/>
</dbReference>
<dbReference type="Gene3D" id="3.30.200.20">
    <property type="entry name" value="Phosphorylase Kinase, domain 1"/>
    <property type="match status" value="1"/>
</dbReference>